<reference evidence="1 2" key="1">
    <citation type="submission" date="2024-11" db="EMBL/GenBank/DDBJ databases">
        <title>Chromosome-level genome assembly of the freshwater bivalve Anodonta woodiana.</title>
        <authorList>
            <person name="Chen X."/>
        </authorList>
    </citation>
    <scope>NUCLEOTIDE SEQUENCE [LARGE SCALE GENOMIC DNA]</scope>
    <source>
        <strain evidence="1">MN2024</strain>
        <tissue evidence="1">Gills</tissue>
    </source>
</reference>
<dbReference type="AlphaFoldDB" id="A0ABD3WV91"/>
<organism evidence="1 2">
    <name type="scientific">Sinanodonta woodiana</name>
    <name type="common">Chinese pond mussel</name>
    <name type="synonym">Anodonta woodiana</name>
    <dbReference type="NCBI Taxonomy" id="1069815"/>
    <lineage>
        <taxon>Eukaryota</taxon>
        <taxon>Metazoa</taxon>
        <taxon>Spiralia</taxon>
        <taxon>Lophotrochozoa</taxon>
        <taxon>Mollusca</taxon>
        <taxon>Bivalvia</taxon>
        <taxon>Autobranchia</taxon>
        <taxon>Heteroconchia</taxon>
        <taxon>Palaeoheterodonta</taxon>
        <taxon>Unionida</taxon>
        <taxon>Unionoidea</taxon>
        <taxon>Unionidae</taxon>
        <taxon>Unioninae</taxon>
        <taxon>Sinanodonta</taxon>
    </lineage>
</organism>
<sequence>MNTSSTRVLGGLTPFEAYYGRSHTFSKERRSACEIWKTIRRANRRVHRSLMKSAVSPSKYKVGEKILIRYQFRKSRMPTKRYIVKGKVEAVKQNRNYLVVFKLPNKPELGVVRKRVGVENVTSLTVALEKQRKTTNVKANQSNTEKQSHKNKYYQVLTHDENLELFEGVDMAFDPTPDGNCQFSAVSHQLSKLGIYRYTNTLPSRSSLSYH</sequence>
<dbReference type="EMBL" id="JBJQND010000005">
    <property type="protein sequence ID" value="KAL3876445.1"/>
    <property type="molecule type" value="Genomic_DNA"/>
</dbReference>
<protein>
    <submittedName>
        <fullName evidence="1">Uncharacterized protein</fullName>
    </submittedName>
</protein>
<proteinExistence type="predicted"/>
<keyword evidence="2" id="KW-1185">Reference proteome</keyword>
<evidence type="ECO:0000313" key="2">
    <source>
        <dbReference type="Proteomes" id="UP001634394"/>
    </source>
</evidence>
<comment type="caution">
    <text evidence="1">The sequence shown here is derived from an EMBL/GenBank/DDBJ whole genome shotgun (WGS) entry which is preliminary data.</text>
</comment>
<gene>
    <name evidence="1" type="ORF">ACJMK2_034290</name>
</gene>
<name>A0ABD3WV91_SINWO</name>
<accession>A0ABD3WV91</accession>
<dbReference type="Proteomes" id="UP001634394">
    <property type="component" value="Unassembled WGS sequence"/>
</dbReference>
<evidence type="ECO:0000313" key="1">
    <source>
        <dbReference type="EMBL" id="KAL3876445.1"/>
    </source>
</evidence>